<organism evidence="1 3">
    <name type="scientific">Araneus ventricosus</name>
    <name type="common">Orbweaver spider</name>
    <name type="synonym">Epeira ventricosa</name>
    <dbReference type="NCBI Taxonomy" id="182803"/>
    <lineage>
        <taxon>Eukaryota</taxon>
        <taxon>Metazoa</taxon>
        <taxon>Ecdysozoa</taxon>
        <taxon>Arthropoda</taxon>
        <taxon>Chelicerata</taxon>
        <taxon>Arachnida</taxon>
        <taxon>Araneae</taxon>
        <taxon>Araneomorphae</taxon>
        <taxon>Entelegynae</taxon>
        <taxon>Araneoidea</taxon>
        <taxon>Araneidae</taxon>
        <taxon>Araneus</taxon>
    </lineage>
</organism>
<gene>
    <name evidence="2" type="ORF">AVEN_132315_1</name>
    <name evidence="1" type="ORF">AVEN_19932_1</name>
</gene>
<keyword evidence="3" id="KW-1185">Reference proteome</keyword>
<accession>A0A4Y2APZ0</accession>
<proteinExistence type="predicted"/>
<dbReference type="OrthoDB" id="10264505at2759"/>
<reference evidence="1 3" key="1">
    <citation type="journal article" date="2019" name="Sci. Rep.">
        <title>Orb-weaving spider Araneus ventricosus genome elucidates the spidroin gene catalogue.</title>
        <authorList>
            <person name="Kono N."/>
            <person name="Nakamura H."/>
            <person name="Ohtoshi R."/>
            <person name="Moran D.A.P."/>
            <person name="Shinohara A."/>
            <person name="Yoshida Y."/>
            <person name="Fujiwara M."/>
            <person name="Mori M."/>
            <person name="Tomita M."/>
            <person name="Arakawa K."/>
        </authorList>
    </citation>
    <scope>NUCLEOTIDE SEQUENCE [LARGE SCALE GENOMIC DNA]</scope>
</reference>
<evidence type="ECO:0000313" key="2">
    <source>
        <dbReference type="EMBL" id="GBL82023.1"/>
    </source>
</evidence>
<name>A0A4Y2APZ0_ARAVE</name>
<dbReference type="EMBL" id="BGPR01081180">
    <property type="protein sequence ID" value="GBL81903.1"/>
    <property type="molecule type" value="Genomic_DNA"/>
</dbReference>
<evidence type="ECO:0000313" key="1">
    <source>
        <dbReference type="EMBL" id="GBL81903.1"/>
    </source>
</evidence>
<comment type="caution">
    <text evidence="1">The sequence shown here is derived from an EMBL/GenBank/DDBJ whole genome shotgun (WGS) entry which is preliminary data.</text>
</comment>
<sequence length="41" mass="4759">MNEEAVLEWLVHQMSSDEIEEVTDKLLDSMVKKHSQVAVLF</sequence>
<dbReference type="AlphaFoldDB" id="A0A4Y2APZ0"/>
<feature type="non-terminal residue" evidence="1">
    <location>
        <position position="41"/>
    </location>
</feature>
<dbReference type="EMBL" id="BGPR01081209">
    <property type="protein sequence ID" value="GBL82023.1"/>
    <property type="molecule type" value="Genomic_DNA"/>
</dbReference>
<dbReference type="Proteomes" id="UP000499080">
    <property type="component" value="Unassembled WGS sequence"/>
</dbReference>
<protein>
    <submittedName>
        <fullName evidence="1">Uncharacterized protein</fullName>
    </submittedName>
</protein>
<evidence type="ECO:0000313" key="3">
    <source>
        <dbReference type="Proteomes" id="UP000499080"/>
    </source>
</evidence>